<name>A0A1H5LZT8_RHOJO</name>
<dbReference type="Gene3D" id="3.40.50.720">
    <property type="entry name" value="NAD(P)-binding Rossmann-like Domain"/>
    <property type="match status" value="1"/>
</dbReference>
<evidence type="ECO:0000256" key="1">
    <source>
        <dbReference type="ARBA" id="ARBA00009080"/>
    </source>
</evidence>
<dbReference type="PANTHER" id="PTHR43060:SF15">
    <property type="entry name" value="3-HYDROXYISOBUTYRATE DEHYDROGENASE-LIKE 1, MITOCHONDRIAL-RELATED"/>
    <property type="match status" value="1"/>
</dbReference>
<dbReference type="AlphaFoldDB" id="A0A1H5LZT8"/>
<dbReference type="Pfam" id="PF03446">
    <property type="entry name" value="NAD_binding_2"/>
    <property type="match status" value="1"/>
</dbReference>
<dbReference type="OrthoDB" id="3185659at2"/>
<accession>A0A1H5LZT8</accession>
<dbReference type="InterPro" id="IPR029154">
    <property type="entry name" value="HIBADH-like_NADP-bd"/>
</dbReference>
<proteinExistence type="inferred from homology"/>
<dbReference type="GO" id="GO:0050661">
    <property type="term" value="F:NADP binding"/>
    <property type="evidence" value="ECO:0007669"/>
    <property type="project" value="InterPro"/>
</dbReference>
<evidence type="ECO:0000256" key="2">
    <source>
        <dbReference type="ARBA" id="ARBA00023002"/>
    </source>
</evidence>
<dbReference type="Gene3D" id="1.10.1040.10">
    <property type="entry name" value="N-(1-d-carboxylethyl)-l-norvaline Dehydrogenase, domain 2"/>
    <property type="match status" value="1"/>
</dbReference>
<evidence type="ECO:0000259" key="6">
    <source>
        <dbReference type="Pfam" id="PF14833"/>
    </source>
</evidence>
<comment type="similarity">
    <text evidence="1">Belongs to the HIBADH-related family.</text>
</comment>
<dbReference type="SUPFAM" id="SSF48179">
    <property type="entry name" value="6-phosphogluconate dehydrogenase C-terminal domain-like"/>
    <property type="match status" value="1"/>
</dbReference>
<feature type="domain" description="6-phosphogluconate dehydrogenase NADP-binding" evidence="5">
    <location>
        <begin position="7"/>
        <end position="126"/>
    </location>
</feature>
<evidence type="ECO:0000313" key="8">
    <source>
        <dbReference type="Proteomes" id="UP000183407"/>
    </source>
</evidence>
<keyword evidence="3" id="KW-0520">NAD</keyword>
<evidence type="ECO:0000256" key="3">
    <source>
        <dbReference type="ARBA" id="ARBA00023027"/>
    </source>
</evidence>
<dbReference type="PANTHER" id="PTHR43060">
    <property type="entry name" value="3-HYDROXYISOBUTYRATE DEHYDROGENASE-LIKE 1, MITOCHONDRIAL-RELATED"/>
    <property type="match status" value="1"/>
</dbReference>
<gene>
    <name evidence="7" type="ORF">SAMN04490220_8545</name>
</gene>
<dbReference type="InterPro" id="IPR006115">
    <property type="entry name" value="6PGDH_NADP-bd"/>
</dbReference>
<sequence>MIRDEPKQRLVAEGGIAAATNAEVGEGADVVFVMVVNDEHVRDVLFGENGLIETLRPGAAVILTATIGKQQAQDIAARLSGKGIHMIDSGVSGGLPGANAGTLTLMASGPKAVFDENLDVLRAVGDENGIFHVGEEIGAGQVVKACMQALVGVTFQGTFEALVLGAKAGVKAEVLLDVLGSSVVGSTLFKRTTSFVIDRDFVDTGSHIAVTWKDLGLTLDLAREAAVPMPSTALANQLFQTGKTMFPGEDNWAIVKVLEQMADTIVTSDKA</sequence>
<dbReference type="Proteomes" id="UP000183407">
    <property type="component" value="Unassembled WGS sequence"/>
</dbReference>
<dbReference type="InterPro" id="IPR008927">
    <property type="entry name" value="6-PGluconate_DH-like_C_sf"/>
</dbReference>
<dbReference type="EMBL" id="FNTL01000005">
    <property type="protein sequence ID" value="SEE82516.1"/>
    <property type="molecule type" value="Genomic_DNA"/>
</dbReference>
<feature type="active site" evidence="4">
    <location>
        <position position="144"/>
    </location>
</feature>
<keyword evidence="2" id="KW-0560">Oxidoreductase</keyword>
<organism evidence="7 8">
    <name type="scientific">Rhodococcus jostii</name>
    <dbReference type="NCBI Taxonomy" id="132919"/>
    <lineage>
        <taxon>Bacteria</taxon>
        <taxon>Bacillati</taxon>
        <taxon>Actinomycetota</taxon>
        <taxon>Actinomycetes</taxon>
        <taxon>Mycobacteriales</taxon>
        <taxon>Nocardiaceae</taxon>
        <taxon>Rhodococcus</taxon>
    </lineage>
</organism>
<feature type="domain" description="3-hydroxyisobutyrate dehydrogenase-like NAD-binding" evidence="6">
    <location>
        <begin position="138"/>
        <end position="258"/>
    </location>
</feature>
<dbReference type="GO" id="GO:0051287">
    <property type="term" value="F:NAD binding"/>
    <property type="evidence" value="ECO:0007669"/>
    <property type="project" value="InterPro"/>
</dbReference>
<dbReference type="InterPro" id="IPR015815">
    <property type="entry name" value="HIBADH-related"/>
</dbReference>
<dbReference type="SUPFAM" id="SSF51735">
    <property type="entry name" value="NAD(P)-binding Rossmann-fold domains"/>
    <property type="match status" value="1"/>
</dbReference>
<protein>
    <submittedName>
        <fullName evidence="7">Putative dehydrogenase</fullName>
    </submittedName>
</protein>
<dbReference type="InterPro" id="IPR013328">
    <property type="entry name" value="6PGD_dom2"/>
</dbReference>
<evidence type="ECO:0000259" key="5">
    <source>
        <dbReference type="Pfam" id="PF03446"/>
    </source>
</evidence>
<dbReference type="GO" id="GO:0016491">
    <property type="term" value="F:oxidoreductase activity"/>
    <property type="evidence" value="ECO:0007669"/>
    <property type="project" value="UniProtKB-KW"/>
</dbReference>
<dbReference type="PIRSF" id="PIRSF000103">
    <property type="entry name" value="HIBADH"/>
    <property type="match status" value="1"/>
</dbReference>
<dbReference type="RefSeq" id="WP_073361420.1">
    <property type="nucleotide sequence ID" value="NZ_FNTL01000005.1"/>
</dbReference>
<dbReference type="Pfam" id="PF14833">
    <property type="entry name" value="NAD_binding_11"/>
    <property type="match status" value="1"/>
</dbReference>
<dbReference type="InterPro" id="IPR036291">
    <property type="entry name" value="NAD(P)-bd_dom_sf"/>
</dbReference>
<reference evidence="8" key="1">
    <citation type="submission" date="2016-10" db="EMBL/GenBank/DDBJ databases">
        <authorList>
            <person name="Varghese N."/>
        </authorList>
    </citation>
    <scope>NUCLEOTIDE SEQUENCE [LARGE SCALE GENOMIC DNA]</scope>
    <source>
        <strain evidence="8">DSM 44719</strain>
    </source>
</reference>
<evidence type="ECO:0000256" key="4">
    <source>
        <dbReference type="PIRSR" id="PIRSR000103-1"/>
    </source>
</evidence>
<evidence type="ECO:0000313" key="7">
    <source>
        <dbReference type="EMBL" id="SEE82516.1"/>
    </source>
</evidence>